<dbReference type="InterPro" id="IPR000971">
    <property type="entry name" value="Globin"/>
</dbReference>
<comment type="caution">
    <text evidence="8">The sequence shown here is derived from an EMBL/GenBank/DDBJ whole genome shotgun (WGS) entry which is preliminary data.</text>
</comment>
<reference evidence="8 9" key="1">
    <citation type="journal article" date="2023" name="Sci. Data">
        <title>Genome assembly of the Korean intertidal mud-creeper Batillaria attramentaria.</title>
        <authorList>
            <person name="Patra A.K."/>
            <person name="Ho P.T."/>
            <person name="Jun S."/>
            <person name="Lee S.J."/>
            <person name="Kim Y."/>
            <person name="Won Y.J."/>
        </authorList>
    </citation>
    <scope>NUCLEOTIDE SEQUENCE [LARGE SCALE GENOMIC DNA]</scope>
    <source>
        <strain evidence="8">Wonlab-2016</strain>
    </source>
</reference>
<dbReference type="InterPro" id="IPR050532">
    <property type="entry name" value="Globin-like_OT"/>
</dbReference>
<keyword evidence="2 6" id="KW-0349">Heme</keyword>
<dbReference type="GO" id="GO:0046872">
    <property type="term" value="F:metal ion binding"/>
    <property type="evidence" value="ECO:0007669"/>
    <property type="project" value="UniProtKB-KW"/>
</dbReference>
<evidence type="ECO:0000256" key="6">
    <source>
        <dbReference type="RuleBase" id="RU000356"/>
    </source>
</evidence>
<keyword evidence="6" id="KW-0813">Transport</keyword>
<evidence type="ECO:0000256" key="1">
    <source>
        <dbReference type="ARBA" id="ARBA00013895"/>
    </source>
</evidence>
<organism evidence="8 9">
    <name type="scientific">Batillaria attramentaria</name>
    <dbReference type="NCBI Taxonomy" id="370345"/>
    <lineage>
        <taxon>Eukaryota</taxon>
        <taxon>Metazoa</taxon>
        <taxon>Spiralia</taxon>
        <taxon>Lophotrochozoa</taxon>
        <taxon>Mollusca</taxon>
        <taxon>Gastropoda</taxon>
        <taxon>Caenogastropoda</taxon>
        <taxon>Sorbeoconcha</taxon>
        <taxon>Cerithioidea</taxon>
        <taxon>Batillariidae</taxon>
        <taxon>Batillaria</taxon>
    </lineage>
</organism>
<dbReference type="PROSITE" id="PS01033">
    <property type="entry name" value="GLOBIN"/>
    <property type="match status" value="1"/>
</dbReference>
<dbReference type="Pfam" id="PF00042">
    <property type="entry name" value="Globin"/>
    <property type="match status" value="1"/>
</dbReference>
<dbReference type="Gene3D" id="1.10.490.10">
    <property type="entry name" value="Globins"/>
    <property type="match status" value="1"/>
</dbReference>
<sequence length="134" mass="15395">LFKSNSDLKSLFQGFKDLKTDDELRSNEALENHATLVMTTLDDAITHIDNFDYVSEVLRKTGASHHRFEGFNSENFWQIKDPFLDAVKVTLEDRYTDNMEAIYKIAITFILKTMVEGMEDHRNSNANTIKAADT</sequence>
<comment type="similarity">
    <text evidence="6">Belongs to the globin family.</text>
</comment>
<accession>A0ABD0L2A0</accession>
<feature type="domain" description="Globin" evidence="7">
    <location>
        <begin position="1"/>
        <end position="119"/>
    </location>
</feature>
<evidence type="ECO:0000313" key="9">
    <source>
        <dbReference type="Proteomes" id="UP001519460"/>
    </source>
</evidence>
<evidence type="ECO:0000256" key="4">
    <source>
        <dbReference type="ARBA" id="ARBA00023004"/>
    </source>
</evidence>
<dbReference type="InterPro" id="IPR012292">
    <property type="entry name" value="Globin/Proto"/>
</dbReference>
<keyword evidence="4" id="KW-0408">Iron</keyword>
<dbReference type="GO" id="GO:0005344">
    <property type="term" value="F:oxygen carrier activity"/>
    <property type="evidence" value="ECO:0007669"/>
    <property type="project" value="UniProtKB-KW"/>
</dbReference>
<gene>
    <name evidence="8" type="ORF">BaRGS_00015340</name>
</gene>
<dbReference type="SUPFAM" id="SSF46458">
    <property type="entry name" value="Globin-like"/>
    <property type="match status" value="1"/>
</dbReference>
<keyword evidence="9" id="KW-1185">Reference proteome</keyword>
<dbReference type="PANTHER" id="PTHR46458:SF5">
    <property type="entry name" value="GLOBIN FAMILY PROFILE DOMAIN-CONTAINING PROTEIN"/>
    <property type="match status" value="1"/>
</dbReference>
<dbReference type="EMBL" id="JACVVK020000093">
    <property type="protein sequence ID" value="KAK7493440.1"/>
    <property type="molecule type" value="Genomic_DNA"/>
</dbReference>
<evidence type="ECO:0000256" key="3">
    <source>
        <dbReference type="ARBA" id="ARBA00022723"/>
    </source>
</evidence>
<feature type="non-terminal residue" evidence="8">
    <location>
        <position position="1"/>
    </location>
</feature>
<evidence type="ECO:0000256" key="2">
    <source>
        <dbReference type="ARBA" id="ARBA00022617"/>
    </source>
</evidence>
<protein>
    <recommendedName>
        <fullName evidence="1">Globin</fullName>
    </recommendedName>
    <alternativeName>
        <fullName evidence="5">Myoglobin</fullName>
    </alternativeName>
</protein>
<dbReference type="AlphaFoldDB" id="A0ABD0L2A0"/>
<evidence type="ECO:0000256" key="5">
    <source>
        <dbReference type="ARBA" id="ARBA00030087"/>
    </source>
</evidence>
<dbReference type="PANTHER" id="PTHR46458">
    <property type="entry name" value="BLR2807 PROTEIN"/>
    <property type="match status" value="1"/>
</dbReference>
<evidence type="ECO:0000259" key="7">
    <source>
        <dbReference type="PROSITE" id="PS01033"/>
    </source>
</evidence>
<keyword evidence="3" id="KW-0479">Metal-binding</keyword>
<dbReference type="Proteomes" id="UP001519460">
    <property type="component" value="Unassembled WGS sequence"/>
</dbReference>
<keyword evidence="6" id="KW-0561">Oxygen transport</keyword>
<proteinExistence type="inferred from homology"/>
<dbReference type="InterPro" id="IPR009050">
    <property type="entry name" value="Globin-like_sf"/>
</dbReference>
<evidence type="ECO:0000313" key="8">
    <source>
        <dbReference type="EMBL" id="KAK7493440.1"/>
    </source>
</evidence>
<name>A0ABD0L2A0_9CAEN</name>